<dbReference type="InterPro" id="IPR012879">
    <property type="entry name" value="CCDC47"/>
</dbReference>
<dbReference type="Pfam" id="PF07946">
    <property type="entry name" value="CCDC47"/>
    <property type="match status" value="2"/>
</dbReference>
<dbReference type="GO" id="GO:0016020">
    <property type="term" value="C:membrane"/>
    <property type="evidence" value="ECO:0007669"/>
    <property type="project" value="UniProtKB-SubCell"/>
</dbReference>
<comment type="subcellular location">
    <subcellularLocation>
        <location evidence="1">Membrane</location>
        <topology evidence="1">Single-pass membrane protein</topology>
    </subcellularLocation>
</comment>
<keyword evidence="4" id="KW-0472">Membrane</keyword>
<feature type="region of interest" description="Disordered" evidence="5">
    <location>
        <begin position="575"/>
        <end position="602"/>
    </location>
</feature>
<evidence type="ECO:0000256" key="1">
    <source>
        <dbReference type="ARBA" id="ARBA00004167"/>
    </source>
</evidence>
<dbReference type="GO" id="GO:0005509">
    <property type="term" value="F:calcium ion binding"/>
    <property type="evidence" value="ECO:0007669"/>
    <property type="project" value="InterPro"/>
</dbReference>
<evidence type="ECO:0000256" key="5">
    <source>
        <dbReference type="SAM" id="MobiDB-lite"/>
    </source>
</evidence>
<comment type="caution">
    <text evidence="6">The sequence shown here is derived from an EMBL/GenBank/DDBJ whole genome shotgun (WGS) entry which is preliminary data.</text>
</comment>
<keyword evidence="3" id="KW-1133">Transmembrane helix</keyword>
<evidence type="ECO:0000256" key="4">
    <source>
        <dbReference type="ARBA" id="ARBA00023136"/>
    </source>
</evidence>
<dbReference type="AlphaFoldDB" id="A0A7J0ESM9"/>
<dbReference type="Proteomes" id="UP000585474">
    <property type="component" value="Unassembled WGS sequence"/>
</dbReference>
<evidence type="ECO:0000313" key="6">
    <source>
        <dbReference type="EMBL" id="GFY88557.1"/>
    </source>
</evidence>
<evidence type="ECO:0000256" key="3">
    <source>
        <dbReference type="ARBA" id="ARBA00022989"/>
    </source>
</evidence>
<evidence type="ECO:0000313" key="7">
    <source>
        <dbReference type="Proteomes" id="UP000585474"/>
    </source>
</evidence>
<dbReference type="PANTHER" id="PTHR12883">
    <property type="entry name" value="ADIPOCYTE-SPECIFIC PROTEIN 4-RELATED"/>
    <property type="match status" value="1"/>
</dbReference>
<organism evidence="6 7">
    <name type="scientific">Actinidia rufa</name>
    <dbReference type="NCBI Taxonomy" id="165716"/>
    <lineage>
        <taxon>Eukaryota</taxon>
        <taxon>Viridiplantae</taxon>
        <taxon>Streptophyta</taxon>
        <taxon>Embryophyta</taxon>
        <taxon>Tracheophyta</taxon>
        <taxon>Spermatophyta</taxon>
        <taxon>Magnoliopsida</taxon>
        <taxon>eudicotyledons</taxon>
        <taxon>Gunneridae</taxon>
        <taxon>Pentapetalae</taxon>
        <taxon>asterids</taxon>
        <taxon>Ericales</taxon>
        <taxon>Actinidiaceae</taxon>
        <taxon>Actinidia</taxon>
    </lineage>
</organism>
<dbReference type="GO" id="GO:0032469">
    <property type="term" value="P:endoplasmic reticulum calcium ion homeostasis"/>
    <property type="evidence" value="ECO:0007669"/>
    <property type="project" value="InterPro"/>
</dbReference>
<sequence length="602" mass="67783">MARRHSSPLWFSPLSSLLFPRGDALLYLVALLSIFSLLLHRLSLTSVAAHSHFEGFDADDDAIEDDAPQLSDLPLRTPPPIITQSDTGSHHGPPDPTPPQSSDDSSQPSDLPPKPSTTSAFEYWDEDEFEGLPVEQLPETAKFTENATPTDSGSDSKKVENPIGANVSRSYVVEIVCGSFLIMFVINFFTGKRENENIALAWVMKFAVKDSIFEKNFSLLGVGDSKDEDSPLLLKEGQNVFKFFASGRRFCQGLLATMELKSRHDLISRLFNLVVPCKDEISFEVYMNDDAMDHVVFAVAKKKAAKTMQKESRDLQRFASLVSAPSSRKWVAEELAVVSESKEVAGDLVTEAVIEQLVSFGLLINWQCPGIEAIPCKWIRKGGDGKINFFQYHINPKKYRINPKKGQEQGCEVYRIGCLVEDNTAMLSSKGSEQFHSRRDASPKEAVRVYFVFIEKLWVFGDKAFEKYGKGFISMHFSDQHIGMHKKVLVFKFALPDANHMAEMTRLVALVPYYIDLIGRYRMSSQAHSKTEAARQKAAQEEYKELQNARQEALQKKKANRRKLIEEAEAKLSAEAIRKKEAKDRTRQMKKAGPKVKMTRAH</sequence>
<dbReference type="GO" id="GO:0005783">
    <property type="term" value="C:endoplasmic reticulum"/>
    <property type="evidence" value="ECO:0007669"/>
    <property type="project" value="InterPro"/>
</dbReference>
<dbReference type="OrthoDB" id="10039147at2759"/>
<feature type="compositionally biased region" description="Basic and acidic residues" evidence="5">
    <location>
        <begin position="575"/>
        <end position="587"/>
    </location>
</feature>
<accession>A0A7J0ESM9</accession>
<dbReference type="PANTHER" id="PTHR12883:SF0">
    <property type="entry name" value="PAT COMPLEX SUBUNIT CCDC47"/>
    <property type="match status" value="1"/>
</dbReference>
<keyword evidence="7" id="KW-1185">Reference proteome</keyword>
<reference evidence="6 7" key="1">
    <citation type="submission" date="2019-07" db="EMBL/GenBank/DDBJ databases">
        <title>De Novo Assembly of kiwifruit Actinidia rufa.</title>
        <authorList>
            <person name="Sugita-Konishi S."/>
            <person name="Sato K."/>
            <person name="Mori E."/>
            <person name="Abe Y."/>
            <person name="Kisaki G."/>
            <person name="Hamano K."/>
            <person name="Suezawa K."/>
            <person name="Otani M."/>
            <person name="Fukuda T."/>
            <person name="Manabe T."/>
            <person name="Gomi K."/>
            <person name="Tabuchi M."/>
            <person name="Akimitsu K."/>
            <person name="Kataoka I."/>
        </authorList>
    </citation>
    <scope>NUCLEOTIDE SEQUENCE [LARGE SCALE GENOMIC DNA]</scope>
    <source>
        <strain evidence="7">cv. Fuchu</strain>
    </source>
</reference>
<protein>
    <recommendedName>
        <fullName evidence="8">Coiled-coil domain-containing protein 47</fullName>
    </recommendedName>
</protein>
<feature type="compositionally biased region" description="Basic and acidic residues" evidence="5">
    <location>
        <begin position="529"/>
        <end position="547"/>
    </location>
</feature>
<feature type="compositionally biased region" description="Low complexity" evidence="5">
    <location>
        <begin position="100"/>
        <end position="109"/>
    </location>
</feature>
<feature type="compositionally biased region" description="Basic residues" evidence="5">
    <location>
        <begin position="588"/>
        <end position="602"/>
    </location>
</feature>
<feature type="region of interest" description="Disordered" evidence="5">
    <location>
        <begin position="60"/>
        <end position="119"/>
    </location>
</feature>
<proteinExistence type="predicted"/>
<gene>
    <name evidence="6" type="ORF">Acr_06g0004970</name>
</gene>
<keyword evidence="2" id="KW-0812">Transmembrane</keyword>
<evidence type="ECO:0000256" key="2">
    <source>
        <dbReference type="ARBA" id="ARBA00022692"/>
    </source>
</evidence>
<name>A0A7J0ESM9_9ERIC</name>
<feature type="region of interest" description="Disordered" evidence="5">
    <location>
        <begin position="529"/>
        <end position="561"/>
    </location>
</feature>
<evidence type="ECO:0008006" key="8">
    <source>
        <dbReference type="Google" id="ProtNLM"/>
    </source>
</evidence>
<dbReference type="EMBL" id="BJWL01000006">
    <property type="protein sequence ID" value="GFY88557.1"/>
    <property type="molecule type" value="Genomic_DNA"/>
</dbReference>